<dbReference type="Proteomes" id="UP001217089">
    <property type="component" value="Unassembled WGS sequence"/>
</dbReference>
<feature type="region of interest" description="Disordered" evidence="2">
    <location>
        <begin position="839"/>
        <end position="859"/>
    </location>
</feature>
<keyword evidence="5" id="KW-1185">Reference proteome</keyword>
<organism evidence="4 5">
    <name type="scientific">Tegillarca granosa</name>
    <name type="common">Malaysian cockle</name>
    <name type="synonym">Anadara granosa</name>
    <dbReference type="NCBI Taxonomy" id="220873"/>
    <lineage>
        <taxon>Eukaryota</taxon>
        <taxon>Metazoa</taxon>
        <taxon>Spiralia</taxon>
        <taxon>Lophotrochozoa</taxon>
        <taxon>Mollusca</taxon>
        <taxon>Bivalvia</taxon>
        <taxon>Autobranchia</taxon>
        <taxon>Pteriomorphia</taxon>
        <taxon>Arcoida</taxon>
        <taxon>Arcoidea</taxon>
        <taxon>Arcidae</taxon>
        <taxon>Tegillarca</taxon>
    </lineage>
</organism>
<feature type="compositionally biased region" description="Low complexity" evidence="2">
    <location>
        <begin position="1147"/>
        <end position="1165"/>
    </location>
</feature>
<comment type="caution">
    <text evidence="4">The sequence shown here is derived from an EMBL/GenBank/DDBJ whole genome shotgun (WGS) entry which is preliminary data.</text>
</comment>
<dbReference type="PANTHER" id="PTHR13020:SF25">
    <property type="entry name" value="PROTEIN GAWKY"/>
    <property type="match status" value="1"/>
</dbReference>
<feature type="compositionally biased region" description="Low complexity" evidence="2">
    <location>
        <begin position="111"/>
        <end position="122"/>
    </location>
</feature>
<feature type="compositionally biased region" description="Low complexity" evidence="2">
    <location>
        <begin position="410"/>
        <end position="424"/>
    </location>
</feature>
<name>A0ABQ9FS27_TEGGR</name>
<feature type="compositionally biased region" description="Polar residues" evidence="2">
    <location>
        <begin position="1333"/>
        <end position="1363"/>
    </location>
</feature>
<dbReference type="PROSITE" id="PS50030">
    <property type="entry name" value="UBA"/>
    <property type="match status" value="1"/>
</dbReference>
<dbReference type="InterPro" id="IPR015940">
    <property type="entry name" value="UBA"/>
</dbReference>
<evidence type="ECO:0000259" key="3">
    <source>
        <dbReference type="PROSITE" id="PS50030"/>
    </source>
</evidence>
<feature type="region of interest" description="Disordered" evidence="2">
    <location>
        <begin position="1519"/>
        <end position="1553"/>
    </location>
</feature>
<feature type="compositionally biased region" description="Basic and acidic residues" evidence="2">
    <location>
        <begin position="472"/>
        <end position="489"/>
    </location>
</feature>
<feature type="region of interest" description="Disordered" evidence="2">
    <location>
        <begin position="372"/>
        <end position="802"/>
    </location>
</feature>
<dbReference type="Gene3D" id="1.10.8.10">
    <property type="entry name" value="DNA helicase RuvA subunit, C-terminal domain"/>
    <property type="match status" value="1"/>
</dbReference>
<dbReference type="EMBL" id="JARBDR010000214">
    <property type="protein sequence ID" value="KAJ8318493.1"/>
    <property type="molecule type" value="Genomic_DNA"/>
</dbReference>
<feature type="compositionally biased region" description="Low complexity" evidence="2">
    <location>
        <begin position="582"/>
        <end position="599"/>
    </location>
</feature>
<evidence type="ECO:0000256" key="2">
    <source>
        <dbReference type="SAM" id="MobiDB-lite"/>
    </source>
</evidence>
<dbReference type="InterPro" id="IPR012677">
    <property type="entry name" value="Nucleotide-bd_a/b_plait_sf"/>
</dbReference>
<dbReference type="Pfam" id="PF00076">
    <property type="entry name" value="RRM_1"/>
    <property type="match status" value="1"/>
</dbReference>
<feature type="coiled-coil region" evidence="1">
    <location>
        <begin position="1087"/>
        <end position="1114"/>
    </location>
</feature>
<evidence type="ECO:0000313" key="4">
    <source>
        <dbReference type="EMBL" id="KAJ8318493.1"/>
    </source>
</evidence>
<feature type="compositionally biased region" description="Polar residues" evidence="2">
    <location>
        <begin position="230"/>
        <end position="264"/>
    </location>
</feature>
<reference evidence="4 5" key="1">
    <citation type="submission" date="2022-12" db="EMBL/GenBank/DDBJ databases">
        <title>Chromosome-level genome of Tegillarca granosa.</title>
        <authorList>
            <person name="Kim J."/>
        </authorList>
    </citation>
    <scope>NUCLEOTIDE SEQUENCE [LARGE SCALE GENOMIC DNA]</scope>
    <source>
        <strain evidence="4">Teg-2019</strain>
        <tissue evidence="4">Adductor muscle</tissue>
    </source>
</reference>
<feature type="compositionally biased region" description="Polar residues" evidence="2">
    <location>
        <begin position="272"/>
        <end position="306"/>
    </location>
</feature>
<feature type="compositionally biased region" description="Polar residues" evidence="2">
    <location>
        <begin position="1413"/>
        <end position="1425"/>
    </location>
</feature>
<dbReference type="InterPro" id="IPR033503">
    <property type="entry name" value="GW182_RRM"/>
</dbReference>
<dbReference type="InterPro" id="IPR000504">
    <property type="entry name" value="RRM_dom"/>
</dbReference>
<feature type="compositionally biased region" description="Low complexity" evidence="2">
    <location>
        <begin position="1239"/>
        <end position="1248"/>
    </location>
</feature>
<feature type="compositionally biased region" description="Polar residues" evidence="2">
    <location>
        <begin position="51"/>
        <end position="78"/>
    </location>
</feature>
<feature type="compositionally biased region" description="Polar residues" evidence="2">
    <location>
        <begin position="385"/>
        <end position="394"/>
    </location>
</feature>
<dbReference type="Gene3D" id="3.30.70.330">
    <property type="match status" value="1"/>
</dbReference>
<feature type="compositionally biased region" description="Low complexity" evidence="2">
    <location>
        <begin position="513"/>
        <end position="537"/>
    </location>
</feature>
<dbReference type="InterPro" id="IPR009060">
    <property type="entry name" value="UBA-like_sf"/>
</dbReference>
<feature type="region of interest" description="Disordered" evidence="2">
    <location>
        <begin position="1193"/>
        <end position="1212"/>
    </location>
</feature>
<feature type="region of interest" description="Disordered" evidence="2">
    <location>
        <begin position="1"/>
        <end position="152"/>
    </location>
</feature>
<feature type="compositionally biased region" description="Polar residues" evidence="2">
    <location>
        <begin position="1134"/>
        <end position="1146"/>
    </location>
</feature>
<feature type="region of interest" description="Disordered" evidence="2">
    <location>
        <begin position="976"/>
        <end position="998"/>
    </location>
</feature>
<sequence length="1593" mass="169492">MRMQPGMDVGKPIGVGKQWNASGSWGEEDDGGWSQGPPASGSGWMGGTAAANGTNRDMENWGQNSHDQLIDWQRQQPPNIIVDRNDKEAWPSIGGSNHSETASDHDDDNASGKSGSVISVSSNHGQSQGQEVNTSGSSAIQGQSASSLWSGGNSSFNGVESNTWGVGLGTTPSSSAAMGWGSSNPSLSMNNQGHNMQSINSMAGNGSDLSNSLNLTPRISAGWGAPGSLPQGQNQSQGGNRPQNSVQIPQSSVTGSNVGGNNMQGAVPGSGAPSQQQNGPQMSTAVSQLGPINNPSSVQQGNSAFQSVGFPRSTADSAWGSTSSGASPIGANNIGSDAAANAGKGNSGNNGQVKSVENNVSAGGWGVLATTSDTATKTTTGWPTGNPSSTSSDWGNPPPSSSQWGSPVTPSSQQGAPQWPGGQPTSASNSNQPRSQTTWAQAATKGLPPNNPNSNTTSNQSATAGSVPSATTEKDREIMKAIESHEGWGKKPVRQDTAWDQIQTSPKTQRKFSSSSTDKANSNNNNTNNSNMWNNNNGTAIWESNKEPTSGAWNSATPSQRSGSQWDGGDNRDSWNGPPKQAEASGGAPWGGSAASGAGNTENNQSSEWGGKTETGSWPGAGDDTSGGISTWGEDNQNPGWDGSQGNSNRSGTDGTYVWGEPQKPPQNWNGPPNQNAPPMARGVRPQSSTGWGDPGSPNMGSKVDDGTSHWGGINQQRPPSGFGEPGQWNPAVGPMKPKPSTSSSSSWGEEWNPSADPRKVRQGMGNPNIVGPKSASISNSWGQDGNMNWNNPLDQNPKKSQTQFNWGEKDMIWNHSDYNKDDMMWNDDGSSNWDDADMGTWNDNSQENNSSWSSASGWKGKKNIVKGFNKFPGGNQPQMRSRMLQQLMEIGFQKDEAQHALISNNMNYQNALDISADTQLDSNPYVPNNSMQNTPFQNAQIPNQFNYKGPSLPSSSQQNNNVSIMPQQQRIIQEKFKQQQQPNSSIPPPPLQSTQGIVGRGQILPNAATAVQQQMAQQQILQQLHLAVKAGLISPQLLNQQLPPPMLVMLQQLLQHQQCLQQLITTQQLIQQNKMGQNPMLQQRQLEQVAMKINAIKQQILTYQRQISDAQRVLIKQQSSNLQPPQEMDPISSLPTDMANLNITNQTSQSQTQQQPQPLQSKLSQWKRPSEKETNNNIITTQENSSVELNKAVGSKPGIPQSRSTPNLEFGLGLTNLGGDLTWSNSPTTTSASQNWPSSIGTSSSSESNKDGSASDGKESQDSPVTTSSTSVLLNDSIPEFVPGKPWQGISTKSVEDDPHITPGSFSLTRSFSVSTVKENDLISLTKPIPSASESPSWSTNPNKNASQKWSGDNSIPTSFSNEVWGVPIPKNTSRPPPGLIPNNKTIGSGNTGGGGWSGGINRQHSWAGPKTDNSAFSAAGNSGWDSRMPNNVSTCLILRNLTPQIDGSTLRTLCLQHGPLVWFYLILHHGQALVRYNSREEAMKAQKSLNTCVLGNTTIVAEFVSDAEANRFVEQSPIPAQPSQWSQQQNSLSYRQSNRNEGSWSSSQTQVPVAPGYPANMWTSSSGGGLWGGSGVDEHNALLGNMLGESM</sequence>
<feature type="compositionally biased region" description="Low complexity" evidence="2">
    <location>
        <begin position="135"/>
        <end position="152"/>
    </location>
</feature>
<feature type="domain" description="UBA" evidence="3">
    <location>
        <begin position="879"/>
        <end position="914"/>
    </location>
</feature>
<proteinExistence type="predicted"/>
<dbReference type="SMART" id="SM00360">
    <property type="entry name" value="RRM"/>
    <property type="match status" value="1"/>
</dbReference>
<feature type="region of interest" description="Disordered" evidence="2">
    <location>
        <begin position="942"/>
        <end position="961"/>
    </location>
</feature>
<dbReference type="InterPro" id="IPR035979">
    <property type="entry name" value="RBD_domain_sf"/>
</dbReference>
<feature type="compositionally biased region" description="Low complexity" evidence="2">
    <location>
        <begin position="372"/>
        <end position="384"/>
    </location>
</feature>
<dbReference type="PANTHER" id="PTHR13020">
    <property type="entry name" value="TRINUCLEOTIDE REPEAT-CONTAINING GENE 6"/>
    <property type="match status" value="1"/>
</dbReference>
<dbReference type="InterPro" id="IPR052068">
    <property type="entry name" value="GW182_domain"/>
</dbReference>
<feature type="compositionally biased region" description="Polar residues" evidence="2">
    <location>
        <begin position="547"/>
        <end position="565"/>
    </location>
</feature>
<feature type="compositionally biased region" description="Polar residues" evidence="2">
    <location>
        <begin position="425"/>
        <end position="441"/>
    </location>
</feature>
<protein>
    <recommendedName>
        <fullName evidence="3">UBA domain-containing protein</fullName>
    </recommendedName>
</protein>
<evidence type="ECO:0000256" key="1">
    <source>
        <dbReference type="SAM" id="Coils"/>
    </source>
</evidence>
<feature type="compositionally biased region" description="Low complexity" evidence="2">
    <location>
        <begin position="842"/>
        <end position="859"/>
    </location>
</feature>
<feature type="region of interest" description="Disordered" evidence="2">
    <location>
        <begin position="1224"/>
        <end position="1308"/>
    </location>
</feature>
<dbReference type="CDD" id="cd12435">
    <property type="entry name" value="RRM_GW182_like"/>
    <property type="match status" value="1"/>
</dbReference>
<feature type="compositionally biased region" description="Gly residues" evidence="2">
    <location>
        <begin position="1391"/>
        <end position="1400"/>
    </location>
</feature>
<feature type="compositionally biased region" description="Polar residues" evidence="2">
    <location>
        <begin position="1523"/>
        <end position="1553"/>
    </location>
</feature>
<accession>A0ABQ9FS27</accession>
<feature type="compositionally biased region" description="Polar residues" evidence="2">
    <location>
        <begin position="460"/>
        <end position="471"/>
    </location>
</feature>
<feature type="compositionally biased region" description="Polar residues" evidence="2">
    <location>
        <begin position="498"/>
        <end position="507"/>
    </location>
</feature>
<gene>
    <name evidence="4" type="ORF">KUTeg_003584</name>
</gene>
<feature type="region of interest" description="Disordered" evidence="2">
    <location>
        <begin position="1328"/>
        <end position="1425"/>
    </location>
</feature>
<feature type="compositionally biased region" description="Low complexity" evidence="2">
    <location>
        <begin position="666"/>
        <end position="679"/>
    </location>
</feature>
<feature type="compositionally biased region" description="Polar residues" evidence="2">
    <location>
        <begin position="175"/>
        <end position="217"/>
    </location>
</feature>
<dbReference type="SUPFAM" id="SSF46934">
    <property type="entry name" value="UBA-like"/>
    <property type="match status" value="1"/>
</dbReference>
<feature type="region of interest" description="Disordered" evidence="2">
    <location>
        <begin position="175"/>
        <end position="309"/>
    </location>
</feature>
<feature type="compositionally biased region" description="Polar residues" evidence="2">
    <location>
        <begin position="1224"/>
        <end position="1238"/>
    </location>
</feature>
<feature type="compositionally biased region" description="Polar residues" evidence="2">
    <location>
        <begin position="776"/>
        <end position="802"/>
    </location>
</feature>
<feature type="compositionally biased region" description="Basic and acidic residues" evidence="2">
    <location>
        <begin position="101"/>
        <end position="110"/>
    </location>
</feature>
<feature type="region of interest" description="Disordered" evidence="2">
    <location>
        <begin position="1119"/>
        <end position="1188"/>
    </location>
</feature>
<keyword evidence="1" id="KW-0175">Coiled coil</keyword>
<evidence type="ECO:0000313" key="5">
    <source>
        <dbReference type="Proteomes" id="UP001217089"/>
    </source>
</evidence>
<feature type="compositionally biased region" description="Polar residues" evidence="2">
    <location>
        <begin position="627"/>
        <end position="654"/>
    </location>
</feature>
<dbReference type="SUPFAM" id="SSF54928">
    <property type="entry name" value="RNA-binding domain, RBD"/>
    <property type="match status" value="1"/>
</dbReference>
<feature type="compositionally biased region" description="Polar residues" evidence="2">
    <location>
        <begin position="123"/>
        <end position="134"/>
    </location>
</feature>